<reference evidence="2" key="1">
    <citation type="journal article" date="2018" name="Int. J. Syst. Evol. Microbiol.">
        <title>Jatrophihabitans telluris sp. nov., isolated from sediment soil of lava forest wetlands and the emended description of the genus Jatrophihabitans.</title>
        <authorList>
            <person name="Lee K.C."/>
            <person name="Suh M.K."/>
            <person name="Eom M.K."/>
            <person name="Kim K.K."/>
            <person name="Kim J.S."/>
            <person name="Kim D.S."/>
            <person name="Ko S.H."/>
            <person name="Shin Y.K."/>
            <person name="Lee J.S."/>
        </authorList>
    </citation>
    <scope>NUCLEOTIDE SEQUENCE</scope>
    <source>
        <strain evidence="2">N237</strain>
    </source>
</reference>
<sequence length="71" mass="6927">MKLVLGLATAALTASACFVIGCGVAASAADQIQLRPAGPRVADVVSIVQPAAAMGSSRTVDTVSRSASTAP</sequence>
<organism evidence="2 3">
    <name type="scientific">Jatrophihabitans telluris</name>
    <dbReference type="NCBI Taxonomy" id="2038343"/>
    <lineage>
        <taxon>Bacteria</taxon>
        <taxon>Bacillati</taxon>
        <taxon>Actinomycetota</taxon>
        <taxon>Actinomycetes</taxon>
        <taxon>Jatrophihabitantales</taxon>
        <taxon>Jatrophihabitantaceae</taxon>
        <taxon>Jatrophihabitans</taxon>
    </lineage>
</organism>
<gene>
    <name evidence="2" type="ORF">M6D93_14700</name>
</gene>
<keyword evidence="1" id="KW-0732">Signal</keyword>
<name>A0ABY4QXI4_9ACTN</name>
<feature type="chain" id="PRO_5045425390" evidence="1">
    <location>
        <begin position="29"/>
        <end position="71"/>
    </location>
</feature>
<evidence type="ECO:0000256" key="1">
    <source>
        <dbReference type="SAM" id="SignalP"/>
    </source>
</evidence>
<feature type="signal peptide" evidence="1">
    <location>
        <begin position="1"/>
        <end position="28"/>
    </location>
</feature>
<dbReference type="RefSeq" id="WP_249770161.1">
    <property type="nucleotide sequence ID" value="NZ_CP097332.1"/>
</dbReference>
<accession>A0ABY4QXI4</accession>
<evidence type="ECO:0000313" key="3">
    <source>
        <dbReference type="Proteomes" id="UP001056336"/>
    </source>
</evidence>
<dbReference type="PROSITE" id="PS51257">
    <property type="entry name" value="PROKAR_LIPOPROTEIN"/>
    <property type="match status" value="1"/>
</dbReference>
<protein>
    <submittedName>
        <fullName evidence="2">Uncharacterized protein</fullName>
    </submittedName>
</protein>
<keyword evidence="3" id="KW-1185">Reference proteome</keyword>
<evidence type="ECO:0000313" key="2">
    <source>
        <dbReference type="EMBL" id="UQX87541.1"/>
    </source>
</evidence>
<dbReference type="Proteomes" id="UP001056336">
    <property type="component" value="Chromosome"/>
</dbReference>
<reference evidence="2" key="2">
    <citation type="submission" date="2022-05" db="EMBL/GenBank/DDBJ databases">
        <authorList>
            <person name="Kim J.-S."/>
            <person name="Lee K."/>
            <person name="Suh M."/>
            <person name="Eom M."/>
            <person name="Kim J.-S."/>
            <person name="Kim D.-S."/>
            <person name="Ko S.-H."/>
            <person name="Shin Y."/>
            <person name="Lee J.-S."/>
        </authorList>
    </citation>
    <scope>NUCLEOTIDE SEQUENCE</scope>
    <source>
        <strain evidence="2">N237</strain>
    </source>
</reference>
<proteinExistence type="predicted"/>
<dbReference type="EMBL" id="CP097332">
    <property type="protein sequence ID" value="UQX87541.1"/>
    <property type="molecule type" value="Genomic_DNA"/>
</dbReference>